<evidence type="ECO:0000313" key="7">
    <source>
        <dbReference type="EMBL" id="ORY03026.1"/>
    </source>
</evidence>
<dbReference type="Gene3D" id="1.10.10.10">
    <property type="entry name" value="Winged helix-like DNA-binding domain superfamily/Winged helix DNA-binding domain"/>
    <property type="match status" value="1"/>
</dbReference>
<organism evidence="7 8">
    <name type="scientific">Clohesyomyces aquaticus</name>
    <dbReference type="NCBI Taxonomy" id="1231657"/>
    <lineage>
        <taxon>Eukaryota</taxon>
        <taxon>Fungi</taxon>
        <taxon>Dikarya</taxon>
        <taxon>Ascomycota</taxon>
        <taxon>Pezizomycotina</taxon>
        <taxon>Dothideomycetes</taxon>
        <taxon>Pleosporomycetidae</taxon>
        <taxon>Pleosporales</taxon>
        <taxon>Lindgomycetaceae</taxon>
        <taxon>Clohesyomyces</taxon>
    </lineage>
</organism>
<evidence type="ECO:0000256" key="1">
    <source>
        <dbReference type="ARBA" id="ARBA00023125"/>
    </source>
</evidence>
<dbReference type="InterPro" id="IPR036388">
    <property type="entry name" value="WH-like_DNA-bd_sf"/>
</dbReference>
<feature type="compositionally biased region" description="Pro residues" evidence="4">
    <location>
        <begin position="844"/>
        <end position="863"/>
    </location>
</feature>
<feature type="region of interest" description="Disordered" evidence="4">
    <location>
        <begin position="597"/>
        <end position="716"/>
    </location>
</feature>
<feature type="region of interest" description="Disordered" evidence="4">
    <location>
        <begin position="243"/>
        <end position="271"/>
    </location>
</feature>
<evidence type="ECO:0000313" key="8">
    <source>
        <dbReference type="Proteomes" id="UP000193144"/>
    </source>
</evidence>
<feature type="region of interest" description="Disordered" evidence="4">
    <location>
        <begin position="390"/>
        <end position="579"/>
    </location>
</feature>
<dbReference type="GO" id="GO:0003700">
    <property type="term" value="F:DNA-binding transcription factor activity"/>
    <property type="evidence" value="ECO:0007669"/>
    <property type="project" value="InterPro"/>
</dbReference>
<evidence type="ECO:0000259" key="6">
    <source>
        <dbReference type="PROSITE" id="PS50039"/>
    </source>
</evidence>
<feature type="compositionally biased region" description="Polar residues" evidence="4">
    <location>
        <begin position="932"/>
        <end position="943"/>
    </location>
</feature>
<feature type="compositionally biased region" description="Acidic residues" evidence="4">
    <location>
        <begin position="440"/>
        <end position="460"/>
    </location>
</feature>
<feature type="domain" description="Fork-head" evidence="6">
    <location>
        <begin position="718"/>
        <end position="806"/>
    </location>
</feature>
<dbReference type="Pfam" id="PF00250">
    <property type="entry name" value="Forkhead"/>
    <property type="match status" value="1"/>
</dbReference>
<evidence type="ECO:0008006" key="9">
    <source>
        <dbReference type="Google" id="ProtNLM"/>
    </source>
</evidence>
<keyword evidence="1 3" id="KW-0238">DNA-binding</keyword>
<dbReference type="PROSITE" id="PS50039">
    <property type="entry name" value="FORK_HEAD_3"/>
    <property type="match status" value="1"/>
</dbReference>
<feature type="compositionally biased region" description="Polar residues" evidence="4">
    <location>
        <begin position="912"/>
        <end position="925"/>
    </location>
</feature>
<evidence type="ECO:0000256" key="2">
    <source>
        <dbReference type="ARBA" id="ARBA00023242"/>
    </source>
</evidence>
<protein>
    <recommendedName>
        <fullName evidence="9">Fork-head domain-containing protein</fullName>
    </recommendedName>
</protein>
<feature type="DNA-binding region" description="Fork-head" evidence="3">
    <location>
        <begin position="718"/>
        <end position="806"/>
    </location>
</feature>
<evidence type="ECO:0000259" key="5">
    <source>
        <dbReference type="PROSITE" id="PS50006"/>
    </source>
</evidence>
<dbReference type="EMBL" id="MCFA01000151">
    <property type="protein sequence ID" value="ORY03026.1"/>
    <property type="molecule type" value="Genomic_DNA"/>
</dbReference>
<dbReference type="SMART" id="SM00339">
    <property type="entry name" value="FH"/>
    <property type="match status" value="1"/>
</dbReference>
<dbReference type="Pfam" id="PF00498">
    <property type="entry name" value="FHA"/>
    <property type="match status" value="1"/>
</dbReference>
<dbReference type="SUPFAM" id="SSF46785">
    <property type="entry name" value="Winged helix' DNA-binding domain"/>
    <property type="match status" value="1"/>
</dbReference>
<feature type="compositionally biased region" description="Low complexity" evidence="4">
    <location>
        <begin position="1161"/>
        <end position="1170"/>
    </location>
</feature>
<dbReference type="InterPro" id="IPR036390">
    <property type="entry name" value="WH_DNA-bd_sf"/>
</dbReference>
<dbReference type="OrthoDB" id="5402974at2759"/>
<sequence length="1284" mass="137651">MAGVSEALPALSSNAPASGAVSQHVASAELDPENIVPAPMPPTTTTEDGAPPAAAAIGADKAGALLDALPLPGDGSPLQATAAASPTTQLPPVDTLLAPADMAAMDVKMEQSSAVHMNMHPSYDDQPLIMPDGIDTSAGMMPDSTDTPPRRHRAFARLRFQDGSYYMHTYSVILGRNLALAHRDQRRLTKVQLALKEGNEKKARALLKMKKHRRTAGSARSVMSATGGIVNVPVEAMPLEYQQRRQSLASHSHSGSSSYRNGENGQEEQVEYAPKDQLMQVFPCAPDEAQLKAELPENPNDTPFVPIHPMHITELHGARGPKGISREHAKISYSFTEGVFELECLSSNGLWHDGKFYGRGEVVPLDHGDLVLIGMVQFTFLLPDVSLTEDQNNREESSSRPMSYSFVNGEGREENVESSESEDARSINPKHVFYPHYDDSDQDAVGEDDEEEEEDEEPDTPDPRPKKRGQTIKIRVPKVKQHHPKPQPRKPTKAERKSKPSRVPSPPKPTPKAAKPPKPSPKETQKVEKGKAPAKESPEENMKKKSEPSKTTKDASPVRVKKPSPERHNSSDAGAAIEYGDIITEEFATIHKLPRILIGQPLEKRKGPGRPPKDGVMSKRIKAGLVRQGKELEKAAAQGEDISTFTVQSTKPKPARPRKDSNLGDGDDGDVRESTENNPGPGAGSPDDRRTSKAPAKPPRTPSPEMKESDYTEEQLQRPSANYVVLIHEAISSSTAGYMNLQQIYSYIEKQYPYYKFKVSTTGWQSSIRHNLGQHPAFIKGEKEGKGFQWLIDPNVSIEKERRKRQVSPPVINQAQRQPYYPQANGYPPPQYGQTPYYPQMPAGAPPHGVPQAPPAPAGPRLPPSLARNKTADPTPQNGAHASPYASPWAGGQNADGPAGASAPRPYPPQNVQPASTNPAPTASGQYGVLMPTTTSQPPYGGYSTASPYGNQYATAGPSPYSSAPARLYKPYPAAGSPANVSQTAPASSPYAPPQQPQNTASSQQQTAYGPPPAGRYPPGTHEAVIIQLEAFRGVFVNQSPDGRTLAGAKVDKAIQALLQPDLASGLAGDEIKLLHTLKNLKTLQDALKNAGVHLNAETKTTAPEPIKDERRDSSVPTGTDVEMKDAPVATPATTTPQASAATIAACDAAVVAAATIPATTPQAPNANPHTYPPSSSPSQSQSQPHKFTPDMAGLPRTFSAQAQAPVTRPSTASRPSVEPLTPVPGSPAIGNGTVFAAQASTPTVGGVKRAFEEISGDGGDEKPKDEEMEEPVSKVQVVETDRA</sequence>
<feature type="compositionally biased region" description="Basic and acidic residues" evidence="4">
    <location>
        <begin position="602"/>
        <end position="617"/>
    </location>
</feature>
<dbReference type="GO" id="GO:0043565">
    <property type="term" value="F:sequence-specific DNA binding"/>
    <property type="evidence" value="ECO:0007669"/>
    <property type="project" value="InterPro"/>
</dbReference>
<dbReference type="SUPFAM" id="SSF49879">
    <property type="entry name" value="SMAD/FHA domain"/>
    <property type="match status" value="1"/>
</dbReference>
<feature type="region of interest" description="Disordered" evidence="4">
    <location>
        <begin position="1"/>
        <end position="53"/>
    </location>
</feature>
<dbReference type="PROSITE" id="PS50006">
    <property type="entry name" value="FHA_DOMAIN"/>
    <property type="match status" value="1"/>
</dbReference>
<feature type="compositionally biased region" description="Low complexity" evidence="4">
    <location>
        <begin position="832"/>
        <end position="843"/>
    </location>
</feature>
<feature type="compositionally biased region" description="Polar residues" evidence="4">
    <location>
        <begin position="1199"/>
        <end position="1215"/>
    </location>
</feature>
<evidence type="ECO:0000256" key="4">
    <source>
        <dbReference type="SAM" id="MobiDB-lite"/>
    </source>
</evidence>
<feature type="domain" description="FHA" evidence="5">
    <location>
        <begin position="324"/>
        <end position="357"/>
    </location>
</feature>
<dbReference type="PANTHER" id="PTHR21712">
    <property type="entry name" value="PRE-RRNA-PROCESSING PROTEIN FHL1"/>
    <property type="match status" value="1"/>
</dbReference>
<gene>
    <name evidence="7" type="ORF">BCR34DRAFT_76511</name>
</gene>
<feature type="compositionally biased region" description="Basic residues" evidence="4">
    <location>
        <begin position="465"/>
        <end position="491"/>
    </location>
</feature>
<feature type="compositionally biased region" description="Low complexity" evidence="4">
    <location>
        <begin position="1"/>
        <end position="18"/>
    </location>
</feature>
<feature type="compositionally biased region" description="Basic and acidic residues" evidence="4">
    <location>
        <begin position="520"/>
        <end position="553"/>
    </location>
</feature>
<dbReference type="PRINTS" id="PR00053">
    <property type="entry name" value="FORKHEAD"/>
</dbReference>
<accession>A0A1Y1YYL2</accession>
<name>A0A1Y1YYL2_9PLEO</name>
<dbReference type="GO" id="GO:0060962">
    <property type="term" value="P:regulation of ribosomal protein gene transcription by RNA polymerase II"/>
    <property type="evidence" value="ECO:0007669"/>
    <property type="project" value="InterPro"/>
</dbReference>
<comment type="subcellular location">
    <subcellularLocation>
        <location evidence="3">Nucleus</location>
    </subcellularLocation>
</comment>
<feature type="region of interest" description="Disordered" evidence="4">
    <location>
        <begin position="801"/>
        <end position="943"/>
    </location>
</feature>
<feature type="region of interest" description="Disordered" evidence="4">
    <location>
        <begin position="1254"/>
        <end position="1284"/>
    </location>
</feature>
<keyword evidence="2 3" id="KW-0539">Nucleus</keyword>
<evidence type="ECO:0000256" key="3">
    <source>
        <dbReference type="PROSITE-ProRule" id="PRU00089"/>
    </source>
</evidence>
<dbReference type="InterPro" id="IPR001766">
    <property type="entry name" value="Fork_head_dom"/>
</dbReference>
<reference evidence="7 8" key="1">
    <citation type="submission" date="2016-07" db="EMBL/GenBank/DDBJ databases">
        <title>Pervasive Adenine N6-methylation of Active Genes in Fungi.</title>
        <authorList>
            <consortium name="DOE Joint Genome Institute"/>
            <person name="Mondo S.J."/>
            <person name="Dannebaum R.O."/>
            <person name="Kuo R.C."/>
            <person name="Labutti K."/>
            <person name="Haridas S."/>
            <person name="Kuo A."/>
            <person name="Salamov A."/>
            <person name="Ahrendt S.R."/>
            <person name="Lipzen A."/>
            <person name="Sullivan W."/>
            <person name="Andreopoulos W.B."/>
            <person name="Clum A."/>
            <person name="Lindquist E."/>
            <person name="Daum C."/>
            <person name="Ramamoorthy G.K."/>
            <person name="Gryganskyi A."/>
            <person name="Culley D."/>
            <person name="Magnuson J.K."/>
            <person name="James T.Y."/>
            <person name="O'Malley M.A."/>
            <person name="Stajich J.E."/>
            <person name="Spatafora J.W."/>
            <person name="Visel A."/>
            <person name="Grigoriev I.V."/>
        </authorList>
    </citation>
    <scope>NUCLEOTIDE SEQUENCE [LARGE SCALE GENOMIC DNA]</scope>
    <source>
        <strain evidence="7 8">CBS 115471</strain>
    </source>
</reference>
<feature type="compositionally biased region" description="Low complexity" evidence="4">
    <location>
        <begin position="997"/>
        <end position="1009"/>
    </location>
</feature>
<dbReference type="InterPro" id="IPR030456">
    <property type="entry name" value="TF_fork_head_CS_2"/>
</dbReference>
<dbReference type="InterPro" id="IPR045178">
    <property type="entry name" value="Fhl1/FHA1"/>
</dbReference>
<feature type="region of interest" description="Disordered" evidence="4">
    <location>
        <begin position="1095"/>
        <end position="1136"/>
    </location>
</feature>
<dbReference type="InterPro" id="IPR000253">
    <property type="entry name" value="FHA_dom"/>
</dbReference>
<comment type="caution">
    <text evidence="7">The sequence shown here is derived from an EMBL/GenBank/DDBJ whole genome shotgun (WGS) entry which is preliminary data.</text>
</comment>
<feature type="region of interest" description="Disordered" evidence="4">
    <location>
        <begin position="1161"/>
        <end position="1234"/>
    </location>
</feature>
<proteinExistence type="predicted"/>
<feature type="region of interest" description="Disordered" evidence="4">
    <location>
        <begin position="975"/>
        <end position="1020"/>
    </location>
</feature>
<dbReference type="GO" id="GO:0005634">
    <property type="term" value="C:nucleus"/>
    <property type="evidence" value="ECO:0007669"/>
    <property type="project" value="UniProtKB-SubCell"/>
</dbReference>
<dbReference type="STRING" id="1231657.A0A1Y1YYL2"/>
<feature type="compositionally biased region" description="Polar residues" evidence="4">
    <location>
        <begin position="641"/>
        <end position="651"/>
    </location>
</feature>
<feature type="compositionally biased region" description="Pro residues" evidence="4">
    <location>
        <begin position="503"/>
        <end position="519"/>
    </location>
</feature>
<dbReference type="PANTHER" id="PTHR21712:SF29">
    <property type="entry name" value="PRE-RRNA-PROCESSING PROTEIN FHL1"/>
    <property type="match status" value="1"/>
</dbReference>
<dbReference type="Proteomes" id="UP000193144">
    <property type="component" value="Unassembled WGS sequence"/>
</dbReference>
<feature type="compositionally biased region" description="Low complexity" evidence="4">
    <location>
        <begin position="1127"/>
        <end position="1136"/>
    </location>
</feature>
<dbReference type="CDD" id="cd00059">
    <property type="entry name" value="FH_FOX"/>
    <property type="match status" value="1"/>
</dbReference>
<dbReference type="Gene3D" id="2.60.200.20">
    <property type="match status" value="1"/>
</dbReference>
<keyword evidence="8" id="KW-1185">Reference proteome</keyword>
<dbReference type="InterPro" id="IPR008984">
    <property type="entry name" value="SMAD_FHA_dom_sf"/>
</dbReference>
<dbReference type="PROSITE" id="PS00658">
    <property type="entry name" value="FORK_HEAD_2"/>
    <property type="match status" value="1"/>
</dbReference>